<dbReference type="GO" id="GO:0016810">
    <property type="term" value="F:hydrolase activity, acting on carbon-nitrogen (but not peptide) bonds"/>
    <property type="evidence" value="ECO:0007669"/>
    <property type="project" value="InterPro"/>
</dbReference>
<dbReference type="InterPro" id="IPR006680">
    <property type="entry name" value="Amidohydro-rel"/>
</dbReference>
<sequence length="439" mass="48889">MKNLLLGLFFSSFIFANEQIPAPRQKQPILLKNGLIHTVSNGIIKGAILFENGKIMRIAENISPSIDTKVIDLKGKHVYPGLIAAVSGIGLVEINAVPVTNDHSERGDFNPNVRANVAYNPDSKIIPTTRSNGVLVANVIPGSGLVSGQSSIMMMDGWTWEDATLIHPSGLHINWPNMGIRTDGRFQMSSKRQIERRKTALYSLDKMIEDGRAYSKLRQTKTRKAEEYHNEDLRFESLMEYVNGKLSIYIHANEVRQIEAAVSWSKRYNLKIIIVGGRDAWRTTTLLKTNNIPVIYENVTSLPSRRFEDYDQAYKSPALLYEAGVQFCIASSGSAGGAYSVRNLPNHAAMAAAYGLPKEIALRSVTLSAAEIIGIDKQVGSLDPGKDATLFISNGDPLDIRTNVLQAYIQGRKVDMNDKHKILYHKYQEKYRQLGILKE</sequence>
<dbReference type="Gene3D" id="3.20.20.140">
    <property type="entry name" value="Metal-dependent hydrolases"/>
    <property type="match status" value="2"/>
</dbReference>
<dbReference type="AlphaFoldDB" id="S4W4F2"/>
<dbReference type="InterPro" id="IPR051781">
    <property type="entry name" value="Metallo-dep_Hydrolase"/>
</dbReference>
<dbReference type="EMBL" id="KF170421">
    <property type="protein sequence ID" value="AGO87967.1"/>
    <property type="molecule type" value="Genomic_DNA"/>
</dbReference>
<organism evidence="2">
    <name type="scientific">uncultured bacterium FPPP_13C3</name>
    <dbReference type="NCBI Taxonomy" id="1343845"/>
    <lineage>
        <taxon>Bacteria</taxon>
        <taxon>environmental samples</taxon>
    </lineage>
</organism>
<dbReference type="PANTHER" id="PTHR43135:SF3">
    <property type="entry name" value="ALPHA-D-RIBOSE 1-METHYLPHOSPHONATE 5-TRIPHOSPHATE DIPHOSPHATASE"/>
    <property type="match status" value="1"/>
</dbReference>
<accession>S4W4F2</accession>
<dbReference type="InterPro" id="IPR032466">
    <property type="entry name" value="Metal_Hydrolase"/>
</dbReference>
<name>S4W4F2_9BACT</name>
<protein>
    <recommendedName>
        <fullName evidence="1">Amidohydrolase-related domain-containing protein</fullName>
    </recommendedName>
</protein>
<dbReference type="Pfam" id="PF01979">
    <property type="entry name" value="Amidohydro_1"/>
    <property type="match status" value="1"/>
</dbReference>
<dbReference type="SUPFAM" id="SSF51556">
    <property type="entry name" value="Metallo-dependent hydrolases"/>
    <property type="match status" value="1"/>
</dbReference>
<proteinExistence type="predicted"/>
<evidence type="ECO:0000259" key="1">
    <source>
        <dbReference type="Pfam" id="PF01979"/>
    </source>
</evidence>
<feature type="domain" description="Amidohydrolase-related" evidence="1">
    <location>
        <begin position="322"/>
        <end position="415"/>
    </location>
</feature>
<reference evidence="2" key="1">
    <citation type="journal article" date="2014" name="ISME J.">
        <title>Genomic properties of Marine Group A bacteria indicate a role in the marine sulfur cycle.</title>
        <authorList>
            <person name="Wright J.J."/>
            <person name="Mewis K."/>
            <person name="Hanson N.W."/>
            <person name="Konwar K.M."/>
            <person name="Maas K.R."/>
            <person name="Hallam S.J."/>
        </authorList>
    </citation>
    <scope>NUCLEOTIDE SEQUENCE</scope>
</reference>
<dbReference type="SUPFAM" id="SSF51338">
    <property type="entry name" value="Composite domain of metallo-dependent hydrolases"/>
    <property type="match status" value="1"/>
</dbReference>
<dbReference type="InterPro" id="IPR011059">
    <property type="entry name" value="Metal-dep_hydrolase_composite"/>
</dbReference>
<dbReference type="PANTHER" id="PTHR43135">
    <property type="entry name" value="ALPHA-D-RIBOSE 1-METHYLPHOSPHONATE 5-TRIPHOSPHATE DIPHOSPHATASE"/>
    <property type="match status" value="1"/>
</dbReference>
<evidence type="ECO:0000313" key="2">
    <source>
        <dbReference type="EMBL" id="AGO87967.1"/>
    </source>
</evidence>